<comment type="caution">
    <text evidence="1">The sequence shown here is derived from an EMBL/GenBank/DDBJ whole genome shotgun (WGS) entry which is preliminary data.</text>
</comment>
<accession>A0ABS3R3K1</accession>
<dbReference type="Proteomes" id="UP000666915">
    <property type="component" value="Unassembled WGS sequence"/>
</dbReference>
<reference evidence="1 2" key="1">
    <citation type="submission" date="2021-03" db="EMBL/GenBank/DDBJ databases">
        <authorList>
            <person name="Kanchanasin P."/>
            <person name="Saeng-In P."/>
            <person name="Phongsopitanun W."/>
            <person name="Yuki M."/>
            <person name="Kudo T."/>
            <person name="Ohkuma M."/>
            <person name="Tanasupawat S."/>
        </authorList>
    </citation>
    <scope>NUCLEOTIDE SEQUENCE [LARGE SCALE GENOMIC DNA]</scope>
    <source>
        <strain evidence="1 2">L46</strain>
    </source>
</reference>
<protein>
    <submittedName>
        <fullName evidence="1">Uncharacterized protein</fullName>
    </submittedName>
</protein>
<evidence type="ECO:0000313" key="2">
    <source>
        <dbReference type="Proteomes" id="UP000666915"/>
    </source>
</evidence>
<organism evidence="1 2">
    <name type="scientific">Actinomadura nitritigenes</name>
    <dbReference type="NCBI Taxonomy" id="134602"/>
    <lineage>
        <taxon>Bacteria</taxon>
        <taxon>Bacillati</taxon>
        <taxon>Actinomycetota</taxon>
        <taxon>Actinomycetes</taxon>
        <taxon>Streptosporangiales</taxon>
        <taxon>Thermomonosporaceae</taxon>
        <taxon>Actinomadura</taxon>
    </lineage>
</organism>
<name>A0ABS3R3K1_9ACTN</name>
<evidence type="ECO:0000313" key="1">
    <source>
        <dbReference type="EMBL" id="MBO2440824.1"/>
    </source>
</evidence>
<dbReference type="EMBL" id="JAGEOK010000016">
    <property type="protein sequence ID" value="MBO2440824.1"/>
    <property type="molecule type" value="Genomic_DNA"/>
</dbReference>
<dbReference type="RefSeq" id="WP_208269199.1">
    <property type="nucleotide sequence ID" value="NZ_BAAAGM010000003.1"/>
</dbReference>
<sequence length="192" mass="21049">MRKIPTLFVRDRDGDPRHVTSEPDPSCAWVLAGEGRATRKYDGTCVRFDGARWHARREVKPGRPAPPGFNPVATDPVTGKTVGWEPAEQSAFWKHLRAALDDHADRDGGDGGGLAPGTYELIGPKINGNPEGAERHTLVPHGADDLGDVPRDRDGLAAWLHAHPYEGIVFWRDPSDPACDKAKIKRRDFPAP</sequence>
<keyword evidence="2" id="KW-1185">Reference proteome</keyword>
<gene>
    <name evidence="1" type="ORF">J4557_25180</name>
</gene>
<proteinExistence type="predicted"/>